<evidence type="ECO:0000313" key="2">
    <source>
        <dbReference type="Proteomes" id="UP000266861"/>
    </source>
</evidence>
<dbReference type="EMBL" id="PQFF01000019">
    <property type="protein sequence ID" value="RHZ88770.1"/>
    <property type="molecule type" value="Genomic_DNA"/>
</dbReference>
<reference evidence="1 2" key="1">
    <citation type="submission" date="2018-08" db="EMBL/GenBank/DDBJ databases">
        <title>Genome and evolution of the arbuscular mycorrhizal fungus Diversispora epigaea (formerly Glomus versiforme) and its bacterial endosymbionts.</title>
        <authorList>
            <person name="Sun X."/>
            <person name="Fei Z."/>
            <person name="Harrison M."/>
        </authorList>
    </citation>
    <scope>NUCLEOTIDE SEQUENCE [LARGE SCALE GENOMIC DNA]</scope>
    <source>
        <strain evidence="1 2">IT104</strain>
    </source>
</reference>
<proteinExistence type="predicted"/>
<keyword evidence="2" id="KW-1185">Reference proteome</keyword>
<evidence type="ECO:0000313" key="1">
    <source>
        <dbReference type="EMBL" id="RHZ88770.1"/>
    </source>
</evidence>
<dbReference type="Gene3D" id="1.10.510.10">
    <property type="entry name" value="Transferase(Phosphotransferase) domain 1"/>
    <property type="match status" value="1"/>
</dbReference>
<organism evidence="1 2">
    <name type="scientific">Diversispora epigaea</name>
    <dbReference type="NCBI Taxonomy" id="1348612"/>
    <lineage>
        <taxon>Eukaryota</taxon>
        <taxon>Fungi</taxon>
        <taxon>Fungi incertae sedis</taxon>
        <taxon>Mucoromycota</taxon>
        <taxon>Glomeromycotina</taxon>
        <taxon>Glomeromycetes</taxon>
        <taxon>Diversisporales</taxon>
        <taxon>Diversisporaceae</taxon>
        <taxon>Diversispora</taxon>
    </lineage>
</organism>
<protein>
    <submittedName>
        <fullName evidence="1">Uncharacterized protein</fullName>
    </submittedName>
</protein>
<gene>
    <name evidence="1" type="ORF">Glove_21g330</name>
</gene>
<accession>A0A397JWE5</accession>
<sequence length="74" mass="8247">MIMHSAVAVDLGLLSKSAEETGIFKDNEQKVVGVIPYLAPEVLSGNDNYSKESDLNEYEIKESEPCKQIEECNR</sequence>
<dbReference type="AlphaFoldDB" id="A0A397JWE5"/>
<comment type="caution">
    <text evidence="1">The sequence shown here is derived from an EMBL/GenBank/DDBJ whole genome shotgun (WGS) entry which is preliminary data.</text>
</comment>
<dbReference type="Proteomes" id="UP000266861">
    <property type="component" value="Unassembled WGS sequence"/>
</dbReference>
<name>A0A397JWE5_9GLOM</name>
<dbReference type="OrthoDB" id="2441994at2759"/>